<evidence type="ECO:0000256" key="3">
    <source>
        <dbReference type="ARBA" id="ARBA00022840"/>
    </source>
</evidence>
<protein>
    <submittedName>
        <fullName evidence="5">ABC transporter ATP-binding protein</fullName>
    </submittedName>
</protein>
<dbReference type="AlphaFoldDB" id="A0AAU7W7Y6"/>
<accession>A0AAU7W7Y6</accession>
<sequence>MTPGLDLDRVRFTRGGRTIIDGVDATMPSGALTALVGPNGAGKTTLLHLVAAIERADDGELAFAGTSLGRMPRRERARVVALAEQQAEVDPQLTVEASVLLGRTPHLGAFSAPGPHDLDLAWRSLEAVGAAELAGRPLGSLSGGERQRATLARAIAQEPSLLLADEPTNHLDLSAQLVALDLLAGLARGGLTVVAALHDLSLAAAYADHVVVLSAGRVVAAGAPGEVLTAELVHAVYGVRAEVIEHPITGRPLVAVASVEA</sequence>
<dbReference type="CDD" id="cd03214">
    <property type="entry name" value="ABC_Iron-Siderophores_B12_Hemin"/>
    <property type="match status" value="1"/>
</dbReference>
<dbReference type="GO" id="GO:0005524">
    <property type="term" value="F:ATP binding"/>
    <property type="evidence" value="ECO:0007669"/>
    <property type="project" value="UniProtKB-KW"/>
</dbReference>
<dbReference type="PANTHER" id="PTHR42794">
    <property type="entry name" value="HEMIN IMPORT ATP-BINDING PROTEIN HMUV"/>
    <property type="match status" value="1"/>
</dbReference>
<keyword evidence="1" id="KW-0813">Transport</keyword>
<organism evidence="5">
    <name type="scientific">Agromyces sp. G08B096</name>
    <dbReference type="NCBI Taxonomy" id="3156399"/>
    <lineage>
        <taxon>Bacteria</taxon>
        <taxon>Bacillati</taxon>
        <taxon>Actinomycetota</taxon>
        <taxon>Actinomycetes</taxon>
        <taxon>Micrococcales</taxon>
        <taxon>Microbacteriaceae</taxon>
        <taxon>Agromyces</taxon>
    </lineage>
</organism>
<proteinExistence type="predicted"/>
<keyword evidence="2" id="KW-0547">Nucleotide-binding</keyword>
<dbReference type="Pfam" id="PF00005">
    <property type="entry name" value="ABC_tran"/>
    <property type="match status" value="1"/>
</dbReference>
<dbReference type="Gene3D" id="3.40.50.300">
    <property type="entry name" value="P-loop containing nucleotide triphosphate hydrolases"/>
    <property type="match status" value="1"/>
</dbReference>
<dbReference type="PROSITE" id="PS00211">
    <property type="entry name" value="ABC_TRANSPORTER_1"/>
    <property type="match status" value="1"/>
</dbReference>
<dbReference type="EMBL" id="CP158374">
    <property type="protein sequence ID" value="XBX82592.1"/>
    <property type="molecule type" value="Genomic_DNA"/>
</dbReference>
<evidence type="ECO:0000313" key="5">
    <source>
        <dbReference type="EMBL" id="XBX82592.1"/>
    </source>
</evidence>
<dbReference type="InterPro" id="IPR003439">
    <property type="entry name" value="ABC_transporter-like_ATP-bd"/>
</dbReference>
<gene>
    <name evidence="5" type="ORF">ABIQ69_01380</name>
</gene>
<keyword evidence="3 5" id="KW-0067">ATP-binding</keyword>
<name>A0AAU7W7Y6_9MICO</name>
<dbReference type="InterPro" id="IPR003593">
    <property type="entry name" value="AAA+_ATPase"/>
</dbReference>
<dbReference type="FunFam" id="3.40.50.300:FF:000134">
    <property type="entry name" value="Iron-enterobactin ABC transporter ATP-binding protein"/>
    <property type="match status" value="1"/>
</dbReference>
<reference evidence="5" key="1">
    <citation type="submission" date="2024-05" db="EMBL/GenBank/DDBJ databases">
        <authorList>
            <person name="Yu L."/>
        </authorList>
    </citation>
    <scope>NUCLEOTIDE SEQUENCE</scope>
    <source>
        <strain evidence="5">G08B096</strain>
    </source>
</reference>
<evidence type="ECO:0000256" key="2">
    <source>
        <dbReference type="ARBA" id="ARBA00022741"/>
    </source>
</evidence>
<feature type="domain" description="ABC transporter" evidence="4">
    <location>
        <begin position="5"/>
        <end position="240"/>
    </location>
</feature>
<evidence type="ECO:0000259" key="4">
    <source>
        <dbReference type="PROSITE" id="PS50893"/>
    </source>
</evidence>
<dbReference type="PROSITE" id="PS50893">
    <property type="entry name" value="ABC_TRANSPORTER_2"/>
    <property type="match status" value="1"/>
</dbReference>
<dbReference type="RefSeq" id="WP_350348608.1">
    <property type="nucleotide sequence ID" value="NZ_CP158374.1"/>
</dbReference>
<evidence type="ECO:0000256" key="1">
    <source>
        <dbReference type="ARBA" id="ARBA00022448"/>
    </source>
</evidence>
<dbReference type="InterPro" id="IPR017871">
    <property type="entry name" value="ABC_transporter-like_CS"/>
</dbReference>
<dbReference type="GO" id="GO:0016887">
    <property type="term" value="F:ATP hydrolysis activity"/>
    <property type="evidence" value="ECO:0007669"/>
    <property type="project" value="InterPro"/>
</dbReference>
<dbReference type="InterPro" id="IPR027417">
    <property type="entry name" value="P-loop_NTPase"/>
</dbReference>
<dbReference type="SUPFAM" id="SSF52540">
    <property type="entry name" value="P-loop containing nucleoside triphosphate hydrolases"/>
    <property type="match status" value="1"/>
</dbReference>
<dbReference type="PANTHER" id="PTHR42794:SF2">
    <property type="entry name" value="ABC TRANSPORTER ATP-BINDING PROTEIN"/>
    <property type="match status" value="1"/>
</dbReference>
<dbReference type="SMART" id="SM00382">
    <property type="entry name" value="AAA"/>
    <property type="match status" value="1"/>
</dbReference>